<gene>
    <name evidence="1" type="ORF">BV98_003688</name>
</gene>
<accession>A0A086P535</accession>
<reference evidence="1" key="1">
    <citation type="submission" date="2014-08" db="EMBL/GenBank/DDBJ databases">
        <title>Draft genome sequences of Sphingobium herbicidovorans.</title>
        <authorList>
            <person name="Gan H.M."/>
            <person name="Gan H.Y."/>
            <person name="Savka M.A."/>
        </authorList>
    </citation>
    <scope>NUCLEOTIDE SEQUENCE [LARGE SCALE GENOMIC DNA]</scope>
    <source>
        <strain evidence="1">NBRC 16415</strain>
    </source>
</reference>
<dbReference type="PATRIC" id="fig|1219045.3.peg.3745"/>
<organism evidence="1 2">
    <name type="scientific">Sphingobium herbicidovorans (strain ATCC 700291 / DSM 11019 / CCUG 56400 / KCTC 2939 / LMG 18315 / NBRC 16415 / MH)</name>
    <name type="common">Sphingomonas herbicidovorans</name>
    <dbReference type="NCBI Taxonomy" id="1219045"/>
    <lineage>
        <taxon>Bacteria</taxon>
        <taxon>Pseudomonadati</taxon>
        <taxon>Pseudomonadota</taxon>
        <taxon>Alphaproteobacteria</taxon>
        <taxon>Sphingomonadales</taxon>
        <taxon>Sphingomonadaceae</taxon>
        <taxon>Sphingobium</taxon>
    </lineage>
</organism>
<evidence type="ECO:0000313" key="2">
    <source>
        <dbReference type="Proteomes" id="UP000024284"/>
    </source>
</evidence>
<keyword evidence="2" id="KW-1185">Reference proteome</keyword>
<dbReference type="Proteomes" id="UP000024284">
    <property type="component" value="Unassembled WGS sequence"/>
</dbReference>
<name>A0A086P535_SPHHM</name>
<evidence type="ECO:0000313" key="1">
    <source>
        <dbReference type="EMBL" id="KFG88503.1"/>
    </source>
</evidence>
<dbReference type="STRING" id="76947.GCA_002080435_01764"/>
<comment type="caution">
    <text evidence="1">The sequence shown here is derived from an EMBL/GenBank/DDBJ whole genome shotgun (WGS) entry which is preliminary data.</text>
</comment>
<dbReference type="eggNOG" id="ENOG5031QDB">
    <property type="taxonomic scope" value="Bacteria"/>
</dbReference>
<sequence length="110" mass="11799">MRHDPMLAILADLLRRVDGLAGERGHVSLVRLRDEVDQIRHVARAYQIDSVEGLADTLQSALSLQGTGPVILSYLDLMRDAIAAEMPDAQVIPMTIAVKPAAVAGSSLSL</sequence>
<proteinExistence type="predicted"/>
<protein>
    <submittedName>
        <fullName evidence="1">Uncharacterized protein</fullName>
    </submittedName>
</protein>
<dbReference type="RefSeq" id="WP_037468913.1">
    <property type="nucleotide sequence ID" value="NZ_BCZD01000015.1"/>
</dbReference>
<dbReference type="AlphaFoldDB" id="A0A086P535"/>
<dbReference type="OrthoDB" id="7449667at2"/>
<dbReference type="EMBL" id="JFZA02000060">
    <property type="protein sequence ID" value="KFG88503.1"/>
    <property type="molecule type" value="Genomic_DNA"/>
</dbReference>